<dbReference type="PANTHER" id="PTHR11533">
    <property type="entry name" value="PROTEASE M1 ZINC METALLOPROTEASE"/>
    <property type="match status" value="1"/>
</dbReference>
<dbReference type="SUPFAM" id="SSF63737">
    <property type="entry name" value="Leukotriene A4 hydrolase N-terminal domain"/>
    <property type="match status" value="1"/>
</dbReference>
<dbReference type="Gene3D" id="1.25.50.20">
    <property type="match status" value="1"/>
</dbReference>
<evidence type="ECO:0000259" key="5">
    <source>
        <dbReference type="Pfam" id="PF17900"/>
    </source>
</evidence>
<keyword evidence="7" id="KW-1185">Reference proteome</keyword>
<comment type="similarity">
    <text evidence="1">Belongs to the peptidase M1 family.</text>
</comment>
<feature type="domain" description="Aminopeptidase N-like N-terminal" evidence="5">
    <location>
        <begin position="228"/>
        <end position="365"/>
    </location>
</feature>
<dbReference type="AlphaFoldDB" id="A0A1J1J251"/>
<sequence>MTQTAVAINKRYNIEFHELNGCHFNPIAEDDFDDDATNAIINTKYAYETKPNLTLIEFLNHRNFLIEKYAKIPKYIIPKQFHLVLHPRFDEAISNTTKDLEPFSYSGFIYVTLVSKKSNNKRIELNAKNIKVTPEDVSVYRSLTWSSIDFDDDPDWNSREIKYIVVQRNKRDLSQTESNSNETIDESNNGAEVMDSAEQPEVNEFLYNDTIRNKTYFYPKFDTENFVPIRIIDVEKDEANDKIIIYLATEMAKDVYYVVKAKFYGNMTHEKGFYFTYYDDVNDPSEADSGNYTTEVKYFGATFLEPKSARQLFPCFDDYIFRTPFDVTVSRREDMTTESSPDLEDKEVIIDGKLFVDEYNATSSMKASEVGFTITNMNPHMYNINENFSIIFYTRNLHFKNTKFASIEIPKIIEFVESYVDMKFPLKKLKYVTVPNSDLKLTEIKNGMIISSEMHILIDKNYTTFSDNYVHEQLSLQLSQLWIHNYVNYKTREHFWLHDALELYLQTVVLYRLNKTSQADHLILEDRLNGMRDELNYKSTSLQFFNQYNVDDDDYHNFIKRKGASILRMFNSTISEPVLRNAIQKYVMKMHEMEYADFVESFNSTKIDCAHVPRGLNVSEFISRWVSSEKYPIVMVQRVNGSIILQQTSYIEDDENGQELSWNIPISFTNSTSRNFTTEFDYWLMDDNFTVIHNAYATDDADSWVLVNSMGRGYYRTNYDYENWMAIIKQLKTDHHVFPYETRAIIIDDALNLARMNLLDYDIVFDLLSYLMDKDEVTLHPWLSALNNLNYLYKTMEELPNFSVVENFMRDIVNAVYNKINDLKFSRDLTEDDEEKRLEFLIDDNSCMLGYPECIDDMKNKFEKLLLTDDEVNNQLLINQNQSQDELFRLLCTTIKYSGFFEWNIVYKSFNLSSDLNHQKILLRSLGCSREISLINSYIDFLVQKEFFRFSADILQSLSENKIGMKYVMDYLSINWKTIIKILDIKQLSVIFKNISNENEYKVLQEIFSTYPETFRHRDKAILRRCRDKIVSKLNWKKKIGQYI</sequence>
<dbReference type="GO" id="GO:0008270">
    <property type="term" value="F:zinc ion binding"/>
    <property type="evidence" value="ECO:0007669"/>
    <property type="project" value="InterPro"/>
</dbReference>
<dbReference type="GO" id="GO:0070006">
    <property type="term" value="F:metalloaminopeptidase activity"/>
    <property type="evidence" value="ECO:0007669"/>
    <property type="project" value="TreeGrafter"/>
</dbReference>
<dbReference type="STRING" id="568069.A0A1J1J251"/>
<dbReference type="InterPro" id="IPR024571">
    <property type="entry name" value="ERAP1-like_C_dom"/>
</dbReference>
<dbReference type="PANTHER" id="PTHR11533:SF294">
    <property type="entry name" value="THYROTROPIN-RELEASING HORMONE-DEGRADING ECTOENZYME"/>
    <property type="match status" value="1"/>
</dbReference>
<protein>
    <submittedName>
        <fullName evidence="6">CLUMA_CG019025, isoform A</fullName>
    </submittedName>
</protein>
<name>A0A1J1J251_9DIPT</name>
<evidence type="ECO:0000259" key="4">
    <source>
        <dbReference type="Pfam" id="PF11838"/>
    </source>
</evidence>
<dbReference type="GO" id="GO:0042277">
    <property type="term" value="F:peptide binding"/>
    <property type="evidence" value="ECO:0007669"/>
    <property type="project" value="TreeGrafter"/>
</dbReference>
<dbReference type="Pfam" id="PF17900">
    <property type="entry name" value="Peptidase_M1_N"/>
    <property type="match status" value="1"/>
</dbReference>
<dbReference type="GO" id="GO:0005615">
    <property type="term" value="C:extracellular space"/>
    <property type="evidence" value="ECO:0007669"/>
    <property type="project" value="TreeGrafter"/>
</dbReference>
<accession>A0A1J1J251</accession>
<evidence type="ECO:0000313" key="7">
    <source>
        <dbReference type="Proteomes" id="UP000183832"/>
    </source>
</evidence>
<dbReference type="Gene3D" id="2.60.40.1730">
    <property type="entry name" value="tricorn interacting facor f3 domain"/>
    <property type="match status" value="1"/>
</dbReference>
<evidence type="ECO:0000259" key="3">
    <source>
        <dbReference type="Pfam" id="PF01433"/>
    </source>
</evidence>
<dbReference type="Pfam" id="PF01433">
    <property type="entry name" value="Peptidase_M1"/>
    <property type="match status" value="1"/>
</dbReference>
<feature type="domain" description="Peptidase M1 membrane alanine aminopeptidase" evidence="3">
    <location>
        <begin position="410"/>
        <end position="625"/>
    </location>
</feature>
<dbReference type="SUPFAM" id="SSF55486">
    <property type="entry name" value="Metalloproteases ('zincins'), catalytic domain"/>
    <property type="match status" value="1"/>
</dbReference>
<dbReference type="Gene3D" id="1.10.390.10">
    <property type="entry name" value="Neutral Protease Domain 2"/>
    <property type="match status" value="1"/>
</dbReference>
<reference evidence="6 7" key="1">
    <citation type="submission" date="2015-04" db="EMBL/GenBank/DDBJ databases">
        <authorList>
            <person name="Syromyatnikov M.Y."/>
            <person name="Popov V.N."/>
        </authorList>
    </citation>
    <scope>NUCLEOTIDE SEQUENCE [LARGE SCALE GENOMIC DNA]</scope>
</reference>
<evidence type="ECO:0000256" key="1">
    <source>
        <dbReference type="ARBA" id="ARBA00010136"/>
    </source>
</evidence>
<dbReference type="InterPro" id="IPR045357">
    <property type="entry name" value="Aminopeptidase_N-like_N"/>
</dbReference>
<dbReference type="GO" id="GO:0043171">
    <property type="term" value="P:peptide catabolic process"/>
    <property type="evidence" value="ECO:0007669"/>
    <property type="project" value="TreeGrafter"/>
</dbReference>
<dbReference type="Pfam" id="PF11838">
    <property type="entry name" value="ERAP1_C"/>
    <property type="match status" value="1"/>
</dbReference>
<feature type="domain" description="ERAP1-like C-terminal" evidence="4">
    <location>
        <begin position="704"/>
        <end position="1015"/>
    </location>
</feature>
<dbReference type="GO" id="GO:0016020">
    <property type="term" value="C:membrane"/>
    <property type="evidence" value="ECO:0007669"/>
    <property type="project" value="TreeGrafter"/>
</dbReference>
<proteinExistence type="inferred from homology"/>
<dbReference type="InterPro" id="IPR027268">
    <property type="entry name" value="Peptidase_M4/M1_CTD_sf"/>
</dbReference>
<dbReference type="Gene3D" id="2.60.40.1910">
    <property type="match status" value="1"/>
</dbReference>
<evidence type="ECO:0000313" key="6">
    <source>
        <dbReference type="EMBL" id="CRL06026.1"/>
    </source>
</evidence>
<feature type="compositionally biased region" description="Polar residues" evidence="2">
    <location>
        <begin position="175"/>
        <end position="190"/>
    </location>
</feature>
<dbReference type="EMBL" id="CVRI01000066">
    <property type="protein sequence ID" value="CRL06026.1"/>
    <property type="molecule type" value="Genomic_DNA"/>
</dbReference>
<dbReference type="OrthoDB" id="8182982at2759"/>
<evidence type="ECO:0000256" key="2">
    <source>
        <dbReference type="SAM" id="MobiDB-lite"/>
    </source>
</evidence>
<feature type="region of interest" description="Disordered" evidence="2">
    <location>
        <begin position="173"/>
        <end position="195"/>
    </location>
</feature>
<dbReference type="InterPro" id="IPR050344">
    <property type="entry name" value="Peptidase_M1_aminopeptidases"/>
</dbReference>
<gene>
    <name evidence="6" type="primary">similar to Aminopeptidase N</name>
    <name evidence="6" type="ORF">CLUMA_CG019025</name>
</gene>
<dbReference type="InterPro" id="IPR042097">
    <property type="entry name" value="Aminopeptidase_N-like_N_sf"/>
</dbReference>
<dbReference type="Proteomes" id="UP000183832">
    <property type="component" value="Unassembled WGS sequence"/>
</dbReference>
<dbReference type="InterPro" id="IPR014782">
    <property type="entry name" value="Peptidase_M1_dom"/>
</dbReference>
<dbReference type="GO" id="GO:0005737">
    <property type="term" value="C:cytoplasm"/>
    <property type="evidence" value="ECO:0007669"/>
    <property type="project" value="TreeGrafter"/>
</dbReference>
<organism evidence="6 7">
    <name type="scientific">Clunio marinus</name>
    <dbReference type="NCBI Taxonomy" id="568069"/>
    <lineage>
        <taxon>Eukaryota</taxon>
        <taxon>Metazoa</taxon>
        <taxon>Ecdysozoa</taxon>
        <taxon>Arthropoda</taxon>
        <taxon>Hexapoda</taxon>
        <taxon>Insecta</taxon>
        <taxon>Pterygota</taxon>
        <taxon>Neoptera</taxon>
        <taxon>Endopterygota</taxon>
        <taxon>Diptera</taxon>
        <taxon>Nematocera</taxon>
        <taxon>Chironomoidea</taxon>
        <taxon>Chironomidae</taxon>
        <taxon>Clunio</taxon>
    </lineage>
</organism>
<dbReference type="GO" id="GO:0006508">
    <property type="term" value="P:proteolysis"/>
    <property type="evidence" value="ECO:0007669"/>
    <property type="project" value="TreeGrafter"/>
</dbReference>